<dbReference type="Proteomes" id="UP000321250">
    <property type="component" value="Unassembled WGS sequence"/>
</dbReference>
<evidence type="ECO:0000259" key="1">
    <source>
        <dbReference type="PROSITE" id="PS50883"/>
    </source>
</evidence>
<accession>A0A5C6UFS8</accession>
<name>A0A5C6UFS8_9SPHN</name>
<dbReference type="PANTHER" id="PTHR44757:SF2">
    <property type="entry name" value="BIOFILM ARCHITECTURE MAINTENANCE PROTEIN MBAA"/>
    <property type="match status" value="1"/>
</dbReference>
<dbReference type="CDD" id="cd01948">
    <property type="entry name" value="EAL"/>
    <property type="match status" value="1"/>
</dbReference>
<reference evidence="2 3" key="1">
    <citation type="journal article" date="2013" name="Antonie Van Leeuwenhoek">
        <title>Sphingomonas ginsenosidivorax sp. nov., with the ability to transform ginsenosides.</title>
        <authorList>
            <person name="Jin X.F."/>
            <person name="Kim J.K."/>
            <person name="Liu Q.M."/>
            <person name="Kang M.S."/>
            <person name="He D."/>
            <person name="Jin F.X."/>
            <person name="Kim S.C."/>
            <person name="Im W.T."/>
        </authorList>
    </citation>
    <scope>NUCLEOTIDE SEQUENCE [LARGE SCALE GENOMIC DNA]</scope>
    <source>
        <strain evidence="2 3">KHI67</strain>
    </source>
</reference>
<dbReference type="Pfam" id="PF00563">
    <property type="entry name" value="EAL"/>
    <property type="match status" value="1"/>
</dbReference>
<proteinExistence type="predicted"/>
<dbReference type="InterPro" id="IPR035919">
    <property type="entry name" value="EAL_sf"/>
</dbReference>
<feature type="domain" description="EAL" evidence="1">
    <location>
        <begin position="1"/>
        <end position="169"/>
    </location>
</feature>
<dbReference type="SUPFAM" id="SSF141868">
    <property type="entry name" value="EAL domain-like"/>
    <property type="match status" value="1"/>
</dbReference>
<dbReference type="EMBL" id="VOQR01000001">
    <property type="protein sequence ID" value="TXC71290.1"/>
    <property type="molecule type" value="Genomic_DNA"/>
</dbReference>
<gene>
    <name evidence="2" type="ORF">FSB78_10300</name>
</gene>
<organism evidence="2 3">
    <name type="scientific">Sphingomonas ginsenosidivorax</name>
    <dbReference type="NCBI Taxonomy" id="862135"/>
    <lineage>
        <taxon>Bacteria</taxon>
        <taxon>Pseudomonadati</taxon>
        <taxon>Pseudomonadota</taxon>
        <taxon>Alphaproteobacteria</taxon>
        <taxon>Sphingomonadales</taxon>
        <taxon>Sphingomonadaceae</taxon>
        <taxon>Sphingomonas</taxon>
    </lineage>
</organism>
<comment type="caution">
    <text evidence="2">The sequence shown here is derived from an EMBL/GenBank/DDBJ whole genome shotgun (WGS) entry which is preliminary data.</text>
</comment>
<dbReference type="InterPro" id="IPR052155">
    <property type="entry name" value="Biofilm_reg_signaling"/>
</dbReference>
<evidence type="ECO:0000313" key="2">
    <source>
        <dbReference type="EMBL" id="TXC71290.1"/>
    </source>
</evidence>
<evidence type="ECO:0000313" key="3">
    <source>
        <dbReference type="Proteomes" id="UP000321250"/>
    </source>
</evidence>
<dbReference type="Gene3D" id="3.20.20.450">
    <property type="entry name" value="EAL domain"/>
    <property type="match status" value="1"/>
</dbReference>
<dbReference type="InterPro" id="IPR001633">
    <property type="entry name" value="EAL_dom"/>
</dbReference>
<dbReference type="AlphaFoldDB" id="A0A5C6UFS8"/>
<keyword evidence="3" id="KW-1185">Reference proteome</keyword>
<dbReference type="PROSITE" id="PS50883">
    <property type="entry name" value="EAL"/>
    <property type="match status" value="1"/>
</dbReference>
<dbReference type="SMART" id="SM00052">
    <property type="entry name" value="EAL"/>
    <property type="match status" value="1"/>
</dbReference>
<sequence length="210" mass="23247">MLTDPNARLIVDRIGDRCCDAADTELADALRLHRRGVGIDLFEEDLFLRDVDHTFQKREQLRTLGIQVLMDDFGVCYSLLSYFERFRFDRVKIDQSFVRQMLTSQTSAPIIQSVVGLEATLGMGVVAEGVETAQQMTALVDDGWTQLQGYLFRKPLRGAEIKACLLADTRHFDSQSAAYDGPLTQLAISSPKPFVSSAAAVRQAQASGVA</sequence>
<protein>
    <submittedName>
        <fullName evidence="2">EAL domain-containing protein</fullName>
    </submittedName>
</protein>
<dbReference type="PANTHER" id="PTHR44757">
    <property type="entry name" value="DIGUANYLATE CYCLASE DGCP"/>
    <property type="match status" value="1"/>
</dbReference>
<dbReference type="OrthoDB" id="9814202at2"/>